<dbReference type="EMBL" id="JBFXLR010000024">
    <property type="protein sequence ID" value="KAL2848963.1"/>
    <property type="molecule type" value="Genomic_DNA"/>
</dbReference>
<keyword evidence="2" id="KW-0805">Transcription regulation</keyword>
<dbReference type="Pfam" id="PF04082">
    <property type="entry name" value="Fungal_trans"/>
    <property type="match status" value="1"/>
</dbReference>
<organism evidence="8 9">
    <name type="scientific">Aspergillus pseudodeflectus</name>
    <dbReference type="NCBI Taxonomy" id="176178"/>
    <lineage>
        <taxon>Eukaryota</taxon>
        <taxon>Fungi</taxon>
        <taxon>Dikarya</taxon>
        <taxon>Ascomycota</taxon>
        <taxon>Pezizomycotina</taxon>
        <taxon>Eurotiomycetes</taxon>
        <taxon>Eurotiomycetidae</taxon>
        <taxon>Eurotiales</taxon>
        <taxon>Aspergillaceae</taxon>
        <taxon>Aspergillus</taxon>
        <taxon>Aspergillus subgen. Nidulantes</taxon>
    </lineage>
</organism>
<dbReference type="PROSITE" id="PS50048">
    <property type="entry name" value="ZN2_CY6_FUNGAL_2"/>
    <property type="match status" value="1"/>
</dbReference>
<keyword evidence="1" id="KW-0479">Metal-binding</keyword>
<dbReference type="RefSeq" id="XP_070898498.1">
    <property type="nucleotide sequence ID" value="XM_071043065.1"/>
</dbReference>
<keyword evidence="5" id="KW-0539">Nucleus</keyword>
<dbReference type="Pfam" id="PF00172">
    <property type="entry name" value="Zn_clus"/>
    <property type="match status" value="1"/>
</dbReference>
<keyword evidence="3" id="KW-0238">DNA-binding</keyword>
<gene>
    <name evidence="8" type="ORF">BJX68DRAFT_255592</name>
</gene>
<dbReference type="PROSITE" id="PS00463">
    <property type="entry name" value="ZN2_CY6_FUNGAL_1"/>
    <property type="match status" value="1"/>
</dbReference>
<feature type="domain" description="Zn(2)-C6 fungal-type" evidence="7">
    <location>
        <begin position="54"/>
        <end position="84"/>
    </location>
</feature>
<dbReference type="SMART" id="SM00906">
    <property type="entry name" value="Fungal_trans"/>
    <property type="match status" value="1"/>
</dbReference>
<dbReference type="Gene3D" id="4.10.240.10">
    <property type="entry name" value="Zn(2)-C6 fungal-type DNA-binding domain"/>
    <property type="match status" value="1"/>
</dbReference>
<dbReference type="Proteomes" id="UP001610444">
    <property type="component" value="Unassembled WGS sequence"/>
</dbReference>
<sequence>MNYQLYPFTPYLDLNAAQHPHFSPPQDTMTAAKIAIPRANSAKTSSQRRRSARACEPCRQRKVKCDSGRPECRKCHEHGLSCSYIDIKRIRDQKQLGVLSRKVELYEKLLGQLENDLDPETMKRIRKALSAAERSQSDGDGDADVEGDDGSDADSLTSHGSLDEIDQVKEDLNRSDRTVAVGFYGKNSEVAWMQKLEDVSGQQAKQGDSDFENKASGRQVPIASMSYHLDDLVLPFSDSVDSFTMPAKPLADKYFHAYMRSVHPAFMVVRENTFTSQYEQFFTKRVVNPPRKWLAVLNMIFALGCRFCKLTGVVNAGDAHTDDLVFLNRTRRLCFGENVLFDHDDLQQIQVEVLVALYLVALGQVNNASKFSSMALRSAISLGINLRFKDDKTHHASKEARCRLWWSIFLLEHLLTSMTGRISGCGEELSAALLPIPFDERGGNRRSSLKNIFHDAAVQASPLQLTIYQNDEEARIAGDWLVRCEPSPMLLFHYIADLSIIGQTLINSVYSIQALRQTPHQLEQRLQQQSNSMDRWLRKIPEAYRFSLSTTDDRYHIKPGADYVRERITLAIYYYSARITLCRPCLSHTPNSLQKARNSKSKGSFRAKMTLSCLQASCSLLSILPEKPDTVWLTTVTPWWAILHYIMQATTALLIGLSTCATSDKEMNTDDQNKVPPLTPEMLVKETRKAFFWLHHLAFSSRAARRAFMICEGFLRRMGPTLGIDARELPSSETLLPQGEDLDPSESGLALVDDG</sequence>
<evidence type="ECO:0000256" key="6">
    <source>
        <dbReference type="SAM" id="MobiDB-lite"/>
    </source>
</evidence>
<proteinExistence type="predicted"/>
<evidence type="ECO:0000256" key="5">
    <source>
        <dbReference type="ARBA" id="ARBA00023242"/>
    </source>
</evidence>
<keyword evidence="4" id="KW-0804">Transcription</keyword>
<dbReference type="InterPro" id="IPR001138">
    <property type="entry name" value="Zn2Cys6_DnaBD"/>
</dbReference>
<evidence type="ECO:0000256" key="4">
    <source>
        <dbReference type="ARBA" id="ARBA00023163"/>
    </source>
</evidence>
<feature type="region of interest" description="Disordered" evidence="6">
    <location>
        <begin position="734"/>
        <end position="755"/>
    </location>
</feature>
<keyword evidence="9" id="KW-1185">Reference proteome</keyword>
<evidence type="ECO:0000313" key="8">
    <source>
        <dbReference type="EMBL" id="KAL2848963.1"/>
    </source>
</evidence>
<reference evidence="8 9" key="1">
    <citation type="submission" date="2024-07" db="EMBL/GenBank/DDBJ databases">
        <title>Section-level genome sequencing and comparative genomics of Aspergillus sections Usti and Cavernicolus.</title>
        <authorList>
            <consortium name="Lawrence Berkeley National Laboratory"/>
            <person name="Nybo J.L."/>
            <person name="Vesth T.C."/>
            <person name="Theobald S."/>
            <person name="Frisvad J.C."/>
            <person name="Larsen T.O."/>
            <person name="Kjaerboelling I."/>
            <person name="Rothschild-Mancinelli K."/>
            <person name="Lyhne E.K."/>
            <person name="Kogle M.E."/>
            <person name="Barry K."/>
            <person name="Clum A."/>
            <person name="Na H."/>
            <person name="Ledsgaard L."/>
            <person name="Lin J."/>
            <person name="Lipzen A."/>
            <person name="Kuo A."/>
            <person name="Riley R."/>
            <person name="Mondo S."/>
            <person name="LaButti K."/>
            <person name="Haridas S."/>
            <person name="Pangalinan J."/>
            <person name="Salamov A.A."/>
            <person name="Simmons B.A."/>
            <person name="Magnuson J.K."/>
            <person name="Chen J."/>
            <person name="Drula E."/>
            <person name="Henrissat B."/>
            <person name="Wiebenga A."/>
            <person name="Lubbers R.J."/>
            <person name="Gomes A.C."/>
            <person name="Macurrencykelacurrency M.R."/>
            <person name="Stajich J."/>
            <person name="Grigoriev I.V."/>
            <person name="Mortensen U.H."/>
            <person name="De vries R.P."/>
            <person name="Baker S.E."/>
            <person name="Andersen M.R."/>
        </authorList>
    </citation>
    <scope>NUCLEOTIDE SEQUENCE [LARGE SCALE GENOMIC DNA]</scope>
    <source>
        <strain evidence="8 9">CBS 756.74</strain>
    </source>
</reference>
<evidence type="ECO:0000256" key="1">
    <source>
        <dbReference type="ARBA" id="ARBA00022723"/>
    </source>
</evidence>
<dbReference type="PRINTS" id="PR00755">
    <property type="entry name" value="AFLATOXINBRP"/>
</dbReference>
<evidence type="ECO:0000313" key="9">
    <source>
        <dbReference type="Proteomes" id="UP001610444"/>
    </source>
</evidence>
<dbReference type="GeneID" id="98158229"/>
<dbReference type="InterPro" id="IPR053230">
    <property type="entry name" value="Trans_reg_galc"/>
</dbReference>
<dbReference type="CDD" id="cd12148">
    <property type="entry name" value="fungal_TF_MHR"/>
    <property type="match status" value="1"/>
</dbReference>
<comment type="caution">
    <text evidence="8">The sequence shown here is derived from an EMBL/GenBank/DDBJ whole genome shotgun (WGS) entry which is preliminary data.</text>
</comment>
<dbReference type="PANTHER" id="PTHR47654">
    <property type="entry name" value="ZN(II)2CYS6 TRANSCRIPTION FACTOR (EUROFUNG)-RELATED"/>
    <property type="match status" value="1"/>
</dbReference>
<evidence type="ECO:0000259" key="7">
    <source>
        <dbReference type="PROSITE" id="PS50048"/>
    </source>
</evidence>
<evidence type="ECO:0000256" key="2">
    <source>
        <dbReference type="ARBA" id="ARBA00023015"/>
    </source>
</evidence>
<dbReference type="SUPFAM" id="SSF57701">
    <property type="entry name" value="Zn2/Cys6 DNA-binding domain"/>
    <property type="match status" value="1"/>
</dbReference>
<accession>A0ABR4K9J9</accession>
<name>A0ABR4K9J9_9EURO</name>
<dbReference type="InterPro" id="IPR036864">
    <property type="entry name" value="Zn2-C6_fun-type_DNA-bd_sf"/>
</dbReference>
<dbReference type="SMART" id="SM00066">
    <property type="entry name" value="GAL4"/>
    <property type="match status" value="1"/>
</dbReference>
<feature type="compositionally biased region" description="Acidic residues" evidence="6">
    <location>
        <begin position="139"/>
        <end position="152"/>
    </location>
</feature>
<dbReference type="CDD" id="cd00067">
    <property type="entry name" value="GAL4"/>
    <property type="match status" value="1"/>
</dbReference>
<feature type="region of interest" description="Disordered" evidence="6">
    <location>
        <begin position="129"/>
        <end position="169"/>
    </location>
</feature>
<dbReference type="InterPro" id="IPR007219">
    <property type="entry name" value="XnlR_reg_dom"/>
</dbReference>
<evidence type="ECO:0000256" key="3">
    <source>
        <dbReference type="ARBA" id="ARBA00023125"/>
    </source>
</evidence>
<dbReference type="PANTHER" id="PTHR47654:SF4">
    <property type="entry name" value="ZN(II)2CYS6 TRANSCRIPTION FACTOR (EUROFUNG)"/>
    <property type="match status" value="1"/>
</dbReference>
<protein>
    <submittedName>
        <fullName evidence="8">Fungal-specific transcription factor domain-containing protein</fullName>
    </submittedName>
</protein>